<dbReference type="InterPro" id="IPR036869">
    <property type="entry name" value="J_dom_sf"/>
</dbReference>
<evidence type="ECO:0000313" key="13">
    <source>
        <dbReference type="EMBL" id="KAF3160596.1"/>
    </source>
</evidence>
<evidence type="ECO:0000256" key="10">
    <source>
        <dbReference type="ARBA" id="ARBA00023136"/>
    </source>
</evidence>
<dbReference type="EMBL" id="WIWS01000161">
    <property type="protein sequence ID" value="KAF3201102.1"/>
    <property type="molecule type" value="Genomic_DNA"/>
</dbReference>
<evidence type="ECO:0000313" key="15">
    <source>
        <dbReference type="EMBL" id="KAF3200222.1"/>
    </source>
</evidence>
<dbReference type="GO" id="GO:0005744">
    <property type="term" value="C:TIM23 mitochondrial import inner membrane translocase complex"/>
    <property type="evidence" value="ECO:0007669"/>
    <property type="project" value="InterPro"/>
</dbReference>
<evidence type="ECO:0000256" key="5">
    <source>
        <dbReference type="ARBA" id="ARBA00022448"/>
    </source>
</evidence>
<dbReference type="Pfam" id="PF03656">
    <property type="entry name" value="Pam16"/>
    <property type="match status" value="1"/>
</dbReference>
<evidence type="ECO:0000256" key="2">
    <source>
        <dbReference type="ARBA" id="ARBA00008817"/>
    </source>
</evidence>
<reference evidence="17 18" key="1">
    <citation type="submission" date="2019-06" db="EMBL/GenBank/DDBJ databases">
        <authorList>
            <person name="Palmer J.M."/>
        </authorList>
    </citation>
    <scope>NUCLEOTIDE SEQUENCE</scope>
    <source>
        <strain evidence="16 17">TWF106</strain>
        <strain evidence="15 19">TWF191</strain>
        <strain evidence="14">TWF679</strain>
        <strain evidence="13 18">TWF788</strain>
    </source>
</reference>
<comment type="similarity">
    <text evidence="2">Belongs to the TIM16/PAM16 family.</text>
</comment>
<keyword evidence="5" id="KW-0813">Transport</keyword>
<evidence type="ECO:0000256" key="8">
    <source>
        <dbReference type="ARBA" id="ARBA00023010"/>
    </source>
</evidence>
<dbReference type="Proteomes" id="UP000472727">
    <property type="component" value="Unassembled WGS sequence"/>
</dbReference>
<dbReference type="Gene3D" id="1.10.287.110">
    <property type="entry name" value="DnaJ domain"/>
    <property type="match status" value="1"/>
</dbReference>
<dbReference type="PANTHER" id="PTHR12388:SF0">
    <property type="entry name" value="MITOCHONDRIAL IMPORT INNER MEMBRANE TRANSLOCASE SUBUNIT TIM16"/>
    <property type="match status" value="1"/>
</dbReference>
<proteinExistence type="inferred from homology"/>
<accession>A0A6G1LSA5</accession>
<gene>
    <name evidence="14" type="primary">PAM16</name>
    <name evidence="16" type="ORF">TWF106_003055</name>
    <name evidence="15" type="ORF">TWF191_003766</name>
    <name evidence="14" type="ORF">TWF679_003178</name>
    <name evidence="13" type="ORF">TWF788_003059</name>
</gene>
<keyword evidence="6" id="KW-0999">Mitochondrion inner membrane</keyword>
<evidence type="ECO:0000313" key="20">
    <source>
        <dbReference type="Proteomes" id="UP000614610"/>
    </source>
</evidence>
<comment type="subcellular location">
    <subcellularLocation>
        <location evidence="1">Mitochondrion inner membrane</location>
        <topology evidence="1">Peripheral membrane protein</topology>
    </subcellularLocation>
</comment>
<evidence type="ECO:0000256" key="11">
    <source>
        <dbReference type="ARBA" id="ARBA00030422"/>
    </source>
</evidence>
<keyword evidence="10" id="KW-0472">Membrane</keyword>
<dbReference type="EMBL" id="WIPF01000198">
    <property type="protein sequence ID" value="KAF3200222.1"/>
    <property type="molecule type" value="Genomic_DNA"/>
</dbReference>
<dbReference type="Proteomes" id="UP000614610">
    <property type="component" value="Unassembled WGS sequence"/>
</dbReference>
<dbReference type="FunFam" id="1.10.287.110:FF:000006">
    <property type="entry name" value="Import inner membrane translocase subunit TIM16"/>
    <property type="match status" value="1"/>
</dbReference>
<evidence type="ECO:0000256" key="4">
    <source>
        <dbReference type="ARBA" id="ARBA00020721"/>
    </source>
</evidence>
<protein>
    <recommendedName>
        <fullName evidence="4">Mitochondrial import inner membrane translocase subunit TIM16</fullName>
    </recommendedName>
    <alternativeName>
        <fullName evidence="3">Mitochondrial import inner membrane translocase subunit tim16</fullName>
    </alternativeName>
    <alternativeName>
        <fullName evidence="11 12">Presequence translocated-associated motor subunit PAM16</fullName>
    </alternativeName>
</protein>
<evidence type="ECO:0000313" key="18">
    <source>
        <dbReference type="Proteomes" id="UP000479691"/>
    </source>
</evidence>
<dbReference type="InterPro" id="IPR005341">
    <property type="entry name" value="Tim16"/>
</dbReference>
<evidence type="ECO:0000256" key="3">
    <source>
        <dbReference type="ARBA" id="ARBA00013571"/>
    </source>
</evidence>
<organism evidence="14 20">
    <name type="scientific">Orbilia oligospora</name>
    <name type="common">Nematode-trapping fungus</name>
    <name type="synonym">Arthrobotrys oligospora</name>
    <dbReference type="NCBI Taxonomy" id="2813651"/>
    <lineage>
        <taxon>Eukaryota</taxon>
        <taxon>Fungi</taxon>
        <taxon>Dikarya</taxon>
        <taxon>Ascomycota</taxon>
        <taxon>Pezizomycotina</taxon>
        <taxon>Orbiliomycetes</taxon>
        <taxon>Orbiliales</taxon>
        <taxon>Orbiliaceae</taxon>
        <taxon>Orbilia</taxon>
    </lineage>
</organism>
<evidence type="ECO:0000256" key="7">
    <source>
        <dbReference type="ARBA" id="ARBA00022927"/>
    </source>
</evidence>
<dbReference type="GO" id="GO:0030150">
    <property type="term" value="P:protein import into mitochondrial matrix"/>
    <property type="evidence" value="ECO:0007669"/>
    <property type="project" value="InterPro"/>
</dbReference>
<dbReference type="AlphaFoldDB" id="A0A6G1LSA5"/>
<evidence type="ECO:0000256" key="6">
    <source>
        <dbReference type="ARBA" id="ARBA00022792"/>
    </source>
</evidence>
<dbReference type="PANTHER" id="PTHR12388">
    <property type="entry name" value="MITOCHONDRIA ASSOCIATED GRANULOCYTE MACROPHAGE CSF SIGNALING MOLECULE"/>
    <property type="match status" value="1"/>
</dbReference>
<evidence type="ECO:0000313" key="14">
    <source>
        <dbReference type="EMBL" id="KAF3197447.1"/>
    </source>
</evidence>
<keyword evidence="9" id="KW-0496">Mitochondrion</keyword>
<evidence type="ECO:0000313" key="19">
    <source>
        <dbReference type="Proteomes" id="UP000483672"/>
    </source>
</evidence>
<comment type="caution">
    <text evidence="14">The sequence shown here is derived from an EMBL/GenBank/DDBJ whole genome shotgun (WGS) entry which is preliminary data.</text>
</comment>
<keyword evidence="8" id="KW-0811">Translocation</keyword>
<dbReference type="Proteomes" id="UP000479691">
    <property type="component" value="Unassembled WGS sequence"/>
</dbReference>
<dbReference type="EMBL" id="WIWT01000163">
    <property type="protein sequence ID" value="KAF3197447.1"/>
    <property type="molecule type" value="Genomic_DNA"/>
</dbReference>
<evidence type="ECO:0000313" key="16">
    <source>
        <dbReference type="EMBL" id="KAF3201102.1"/>
    </source>
</evidence>
<evidence type="ECO:0000256" key="9">
    <source>
        <dbReference type="ARBA" id="ARBA00023128"/>
    </source>
</evidence>
<evidence type="ECO:0000313" key="17">
    <source>
        <dbReference type="Proteomes" id="UP000472727"/>
    </source>
</evidence>
<dbReference type="Proteomes" id="UP000483672">
    <property type="component" value="Unassembled WGS sequence"/>
</dbReference>
<dbReference type="OrthoDB" id="10262892at2759"/>
<dbReference type="EMBL" id="JAABOE010000161">
    <property type="protein sequence ID" value="KAF3160596.1"/>
    <property type="molecule type" value="Genomic_DNA"/>
</dbReference>
<sequence>MAHRIIFQIVTTGSRVVGRAFAEAYKQANASHKYAAATAASGATNSFADRGFSGLSIDEACRILNVKTPDGNGKLTGLTMEEVAAQYKRLYDANDPAKGGSFYIQSKVYRAKERITSQLGKAEMVNEEMAAARETPKVYKDKV</sequence>
<name>A0A6G1LSA5_ORBOL</name>
<evidence type="ECO:0000256" key="12">
    <source>
        <dbReference type="ARBA" id="ARBA00031407"/>
    </source>
</evidence>
<keyword evidence="7" id="KW-0653">Protein transport</keyword>
<evidence type="ECO:0000256" key="1">
    <source>
        <dbReference type="ARBA" id="ARBA00004637"/>
    </source>
</evidence>